<evidence type="ECO:0000259" key="1">
    <source>
        <dbReference type="Pfam" id="PF24240"/>
    </source>
</evidence>
<dbReference type="Pfam" id="PF24240">
    <property type="entry name" value="DUF7448"/>
    <property type="match status" value="1"/>
</dbReference>
<dbReference type="Proteomes" id="UP000325796">
    <property type="component" value="Segment"/>
</dbReference>
<dbReference type="EMBL" id="MN428057">
    <property type="protein sequence ID" value="QFP97013.1"/>
    <property type="molecule type" value="Genomic_DNA"/>
</dbReference>
<dbReference type="RefSeq" id="YP_010654751.1">
    <property type="nucleotide sequence ID" value="NC_070815.1"/>
</dbReference>
<evidence type="ECO:0000313" key="2">
    <source>
        <dbReference type="EMBL" id="QFP97013.1"/>
    </source>
</evidence>
<gene>
    <name evidence="2" type="primary">42</name>
    <name evidence="2" type="ORF">SEA_SUERTE_42</name>
</gene>
<reference evidence="2 3" key="1">
    <citation type="submission" date="2019-09" db="EMBL/GenBank/DDBJ databases">
        <authorList>
            <person name="Scherer A.E."/>
            <person name="Alayouni A."/>
            <person name="Blackmon D.M."/>
            <person name="Cruz D.E."/>
            <person name="Esteban-Lopez J.D."/>
            <person name="Fernandez D.J."/>
            <person name="Hull S."/>
            <person name="Irizarry A."/>
            <person name="Lwin N."/>
            <person name="Perkins J."/>
            <person name="Pincus L.M."/>
            <person name="Prome N.A."/>
            <person name="Saeed S."/>
            <person name="Solares N."/>
            <person name="Zou W."/>
            <person name="Ball S.L."/>
            <person name="Garlena R.A."/>
            <person name="Russell D.A."/>
            <person name="Pope W.H."/>
            <person name="Jacobs-Sera D."/>
            <person name="Hatfull G.F."/>
        </authorList>
    </citation>
    <scope>NUCLEOTIDE SEQUENCE [LARGE SCALE GENOMIC DNA]</scope>
</reference>
<feature type="domain" description="DUF7448" evidence="1">
    <location>
        <begin position="150"/>
        <end position="266"/>
    </location>
</feature>
<sequence>MTAPERMTPLASGVENGVRWVTCVAPIYGAVNGYVLLPEGHPWRGLDYDQIDVEVHGGLTYGHDGWIGFDTLHAGDVWPGSPQYGGPRPYDMRWTAEMVAEEARRLAARVAAAAETTDTGPVSGPPYPPDRVPDDHDDGTMPTNVAEFAEQVVGRRIIKAEKTDFRPEDFDGTEHTYWSSYSDTHGLVLTLDDGRRVVLVDTSDCCAYTSLEEFFLHPERVDHVITGVATTDGYERWHVFADLGDILELKIGWSAGNPFYYGYGFNIGVSNVIEGSLAQPELEQGQS</sequence>
<evidence type="ECO:0000313" key="3">
    <source>
        <dbReference type="Proteomes" id="UP000325796"/>
    </source>
</evidence>
<dbReference type="KEGG" id="vg:77930600"/>
<dbReference type="GeneID" id="77930600"/>
<organism evidence="2 3">
    <name type="scientific">Gordonia phage Suerte</name>
    <dbReference type="NCBI Taxonomy" id="2652883"/>
    <lineage>
        <taxon>Viruses</taxon>
        <taxon>Duplodnaviria</taxon>
        <taxon>Heunggongvirae</taxon>
        <taxon>Uroviricota</taxon>
        <taxon>Caudoviricetes</taxon>
        <taxon>Beenievirus</taxon>
        <taxon>Beenievirus suerte</taxon>
    </lineage>
</organism>
<protein>
    <recommendedName>
        <fullName evidence="1">DUF7448 domain-containing protein</fullName>
    </recommendedName>
</protein>
<accession>A0A5P8DDD3</accession>
<proteinExistence type="predicted"/>
<name>A0A5P8DDD3_9CAUD</name>
<dbReference type="InterPro" id="IPR055871">
    <property type="entry name" value="DUF7448"/>
</dbReference>
<keyword evidence="3" id="KW-1185">Reference proteome</keyword>